<dbReference type="GO" id="GO:0003676">
    <property type="term" value="F:nucleic acid binding"/>
    <property type="evidence" value="ECO:0007669"/>
    <property type="project" value="InterPro"/>
</dbReference>
<evidence type="ECO:0000256" key="1">
    <source>
        <dbReference type="SAM" id="MobiDB-lite"/>
    </source>
</evidence>
<dbReference type="InterPro" id="IPR012337">
    <property type="entry name" value="RNaseH-like_sf"/>
</dbReference>
<accession>C8PLL3</accession>
<comment type="caution">
    <text evidence="3">The sequence shown here is derived from an EMBL/GenBank/DDBJ whole genome shotgun (WGS) entry which is preliminary data.</text>
</comment>
<dbReference type="EMBL" id="ACYG01000032">
    <property type="protein sequence ID" value="EEV16325.1"/>
    <property type="molecule type" value="Genomic_DNA"/>
</dbReference>
<dbReference type="InterPro" id="IPR036397">
    <property type="entry name" value="RNaseH_sf"/>
</dbReference>
<organism evidence="3 4">
    <name type="scientific">Campylobacter gracilis RM3268</name>
    <dbReference type="NCBI Taxonomy" id="553220"/>
    <lineage>
        <taxon>Bacteria</taxon>
        <taxon>Pseudomonadati</taxon>
        <taxon>Campylobacterota</taxon>
        <taxon>Epsilonproteobacteria</taxon>
        <taxon>Campylobacterales</taxon>
        <taxon>Campylobacteraceae</taxon>
        <taxon>Campylobacter</taxon>
    </lineage>
</organism>
<feature type="domain" description="Predicted 3'-5' exonuclease PolB-like" evidence="2">
    <location>
        <begin position="232"/>
        <end position="441"/>
    </location>
</feature>
<evidence type="ECO:0000313" key="4">
    <source>
        <dbReference type="Proteomes" id="UP000005709"/>
    </source>
</evidence>
<feature type="region of interest" description="Disordered" evidence="1">
    <location>
        <begin position="100"/>
        <end position="154"/>
    </location>
</feature>
<keyword evidence="4" id="KW-1185">Reference proteome</keyword>
<dbReference type="InterPro" id="IPR019288">
    <property type="entry name" value="3'-5'_exonuclease_PolB-like"/>
</dbReference>
<proteinExistence type="predicted"/>
<dbReference type="Pfam" id="PF10108">
    <property type="entry name" value="DNA_pol_B_exo2"/>
    <property type="match status" value="1"/>
</dbReference>
<dbReference type="AlphaFoldDB" id="C8PLL3"/>
<reference evidence="3 4" key="1">
    <citation type="submission" date="2009-07" db="EMBL/GenBank/DDBJ databases">
        <authorList>
            <person name="Madupu R."/>
            <person name="Sebastian Y."/>
            <person name="Durkin A.S."/>
            <person name="Torralba M."/>
            <person name="Methe B."/>
            <person name="Sutton G.G."/>
            <person name="Strausberg R.L."/>
            <person name="Nelson K.E."/>
        </authorList>
    </citation>
    <scope>NUCLEOTIDE SEQUENCE [LARGE SCALE GENOMIC DNA]</scope>
    <source>
        <strain evidence="3 4">RM3268</strain>
    </source>
</reference>
<evidence type="ECO:0000313" key="3">
    <source>
        <dbReference type="EMBL" id="EEV16325.1"/>
    </source>
</evidence>
<dbReference type="RefSeq" id="WP_005873301.1">
    <property type="nucleotide sequence ID" value="NZ_ACYG01000032.1"/>
</dbReference>
<protein>
    <submittedName>
        <fullName evidence="3">Polysaccharide biosynthesis family protein</fullName>
    </submittedName>
</protein>
<sequence>MKKDYICVFDCETIPDVAALVRVLDEDAIADCFEPFDKKSFAKLLDAQLSQKIGGEKQNASLNFAVNSAEQNFKIENSEQNSALQSFTQQDVALQSFASENSAENPTHGNFTSENSMSQNTAPKNSALLNLTYDDTSPQSSAAQGAAVENSTLRSSAPQNFAAESFASRSSASQSSKSENLALNSAQDPASNALNFKIYGEQPIFNADKSKILNHKLLSLRAMEIFKEKTGSEFLPVCFHRVVSISAVMADGFGRFLRVSTLDGENERDKIAKFLAFIEDFNPRLVSFNGRGFDLPMIMARAMCYDLSAAAYFETNDRDNNKSKWENYRSRYDGRFHLDLLDHISDFGAVRGLKLDHVCASVGLPGKYDVHGDQVLQLYYSGEQAKIDEYCRSDVLNTYWLFLKYELLRGKITKDDYLNYIAVMGEFLQKECAGMSYTPVFCDFIERELAAYAK</sequence>
<gene>
    <name evidence="3" type="ORF">CAMGR0001_2023</name>
</gene>
<dbReference type="STRING" id="824.CGRAC_1500"/>
<dbReference type="Gene3D" id="3.30.420.10">
    <property type="entry name" value="Ribonuclease H-like superfamily/Ribonuclease H"/>
    <property type="match status" value="1"/>
</dbReference>
<dbReference type="Proteomes" id="UP000005709">
    <property type="component" value="Unassembled WGS sequence"/>
</dbReference>
<dbReference type="eggNOG" id="COG3298">
    <property type="taxonomic scope" value="Bacteria"/>
</dbReference>
<evidence type="ECO:0000259" key="2">
    <source>
        <dbReference type="Pfam" id="PF10108"/>
    </source>
</evidence>
<name>C8PLL3_9BACT</name>
<dbReference type="SUPFAM" id="SSF53098">
    <property type="entry name" value="Ribonuclease H-like"/>
    <property type="match status" value="1"/>
</dbReference>
<dbReference type="CDD" id="cd05782">
    <property type="entry name" value="DNA_polB_like1_exo"/>
    <property type="match status" value="1"/>
</dbReference>